<dbReference type="RefSeq" id="WP_349431531.1">
    <property type="nucleotide sequence ID" value="NZ_CP157743.1"/>
</dbReference>
<evidence type="ECO:0000259" key="3">
    <source>
        <dbReference type="PROSITE" id="PS50112"/>
    </source>
</evidence>
<name>A0AAU7NUA9_9GAMM</name>
<feature type="coiled-coil region" evidence="2">
    <location>
        <begin position="1"/>
        <end position="74"/>
    </location>
</feature>
<dbReference type="PROSITE" id="PS50883">
    <property type="entry name" value="EAL"/>
    <property type="match status" value="1"/>
</dbReference>
<dbReference type="InterPro" id="IPR035965">
    <property type="entry name" value="PAS-like_dom_sf"/>
</dbReference>
<keyword evidence="2" id="KW-0175">Coiled coil</keyword>
<reference evidence="7 8" key="1">
    <citation type="journal article" date="2024" name="Microbiology">
        <title>Methylomarinum rosea sp. nov., a novel halophilic methanotrophic bacterium from the hypersaline Lake Elton.</title>
        <authorList>
            <person name="Suleimanov R.Z."/>
            <person name="Oshkin I.Y."/>
            <person name="Danilova O.V."/>
            <person name="Suzina N.E."/>
            <person name="Dedysh S.N."/>
        </authorList>
    </citation>
    <scope>NUCLEOTIDE SEQUENCE [LARGE SCALE GENOMIC DNA]</scope>
    <source>
        <strain evidence="7 8">Ch1-1</strain>
    </source>
</reference>
<dbReference type="AlphaFoldDB" id="A0AAU7NUA9"/>
<dbReference type="Gene3D" id="3.30.450.20">
    <property type="entry name" value="PAS domain"/>
    <property type="match status" value="2"/>
</dbReference>
<dbReference type="InterPro" id="IPR043128">
    <property type="entry name" value="Rev_trsase/Diguanyl_cyclase"/>
</dbReference>
<dbReference type="Pfam" id="PF00990">
    <property type="entry name" value="GGDEF"/>
    <property type="match status" value="1"/>
</dbReference>
<accession>A0AAU7NUA9</accession>
<dbReference type="GO" id="GO:0003824">
    <property type="term" value="F:catalytic activity"/>
    <property type="evidence" value="ECO:0007669"/>
    <property type="project" value="UniProtKB-ARBA"/>
</dbReference>
<dbReference type="Gene3D" id="3.20.20.450">
    <property type="entry name" value="EAL domain"/>
    <property type="match status" value="1"/>
</dbReference>
<dbReference type="InterPro" id="IPR000160">
    <property type="entry name" value="GGDEF_dom"/>
</dbReference>
<feature type="domain" description="GGDEF" evidence="6">
    <location>
        <begin position="341"/>
        <end position="474"/>
    </location>
</feature>
<dbReference type="SMART" id="SM00086">
    <property type="entry name" value="PAC"/>
    <property type="match status" value="1"/>
</dbReference>
<evidence type="ECO:0000259" key="4">
    <source>
        <dbReference type="PROSITE" id="PS50113"/>
    </source>
</evidence>
<protein>
    <submittedName>
        <fullName evidence="7">EAL domain-containing protein</fullName>
    </submittedName>
</protein>
<evidence type="ECO:0000256" key="2">
    <source>
        <dbReference type="SAM" id="Coils"/>
    </source>
</evidence>
<evidence type="ECO:0000256" key="1">
    <source>
        <dbReference type="ARBA" id="ARBA00001946"/>
    </source>
</evidence>
<feature type="domain" description="EAL" evidence="5">
    <location>
        <begin position="483"/>
        <end position="737"/>
    </location>
</feature>
<dbReference type="NCBIfam" id="TIGR00229">
    <property type="entry name" value="sensory_box"/>
    <property type="match status" value="2"/>
</dbReference>
<dbReference type="InterPro" id="IPR000014">
    <property type="entry name" value="PAS"/>
</dbReference>
<dbReference type="CDD" id="cd00130">
    <property type="entry name" value="PAS"/>
    <property type="match status" value="1"/>
</dbReference>
<evidence type="ECO:0000313" key="7">
    <source>
        <dbReference type="EMBL" id="XBS20196.1"/>
    </source>
</evidence>
<dbReference type="InterPro" id="IPR001610">
    <property type="entry name" value="PAC"/>
</dbReference>
<dbReference type="NCBIfam" id="TIGR00254">
    <property type="entry name" value="GGDEF"/>
    <property type="match status" value="1"/>
</dbReference>
<dbReference type="PROSITE" id="PS50887">
    <property type="entry name" value="GGDEF"/>
    <property type="match status" value="1"/>
</dbReference>
<dbReference type="PANTHER" id="PTHR44757:SF2">
    <property type="entry name" value="BIOFILM ARCHITECTURE MAINTENANCE PROTEIN MBAA"/>
    <property type="match status" value="1"/>
</dbReference>
<dbReference type="SUPFAM" id="SSF55785">
    <property type="entry name" value="PYP-like sensor domain (PAS domain)"/>
    <property type="match status" value="2"/>
</dbReference>
<dbReference type="EMBL" id="CP157743">
    <property type="protein sequence ID" value="XBS20196.1"/>
    <property type="molecule type" value="Genomic_DNA"/>
</dbReference>
<dbReference type="InterPro" id="IPR052155">
    <property type="entry name" value="Biofilm_reg_signaling"/>
</dbReference>
<dbReference type="CDD" id="cd01948">
    <property type="entry name" value="EAL"/>
    <property type="match status" value="1"/>
</dbReference>
<dbReference type="FunFam" id="3.30.70.270:FF:000001">
    <property type="entry name" value="Diguanylate cyclase domain protein"/>
    <property type="match status" value="1"/>
</dbReference>
<dbReference type="InterPro" id="IPR035919">
    <property type="entry name" value="EAL_sf"/>
</dbReference>
<dbReference type="SMART" id="SM00267">
    <property type="entry name" value="GGDEF"/>
    <property type="match status" value="1"/>
</dbReference>
<dbReference type="PANTHER" id="PTHR44757">
    <property type="entry name" value="DIGUANYLATE CYCLASE DGCP"/>
    <property type="match status" value="1"/>
</dbReference>
<dbReference type="InterPro" id="IPR001633">
    <property type="entry name" value="EAL_dom"/>
</dbReference>
<evidence type="ECO:0000259" key="6">
    <source>
        <dbReference type="PROSITE" id="PS50887"/>
    </source>
</evidence>
<dbReference type="Gene3D" id="3.30.70.270">
    <property type="match status" value="1"/>
</dbReference>
<comment type="cofactor">
    <cofactor evidence="1">
        <name>Mg(2+)</name>
        <dbReference type="ChEBI" id="CHEBI:18420"/>
    </cofactor>
</comment>
<dbReference type="InterPro" id="IPR029787">
    <property type="entry name" value="Nucleotide_cyclase"/>
</dbReference>
<dbReference type="Pfam" id="PF00563">
    <property type="entry name" value="EAL"/>
    <property type="match status" value="1"/>
</dbReference>
<dbReference type="PROSITE" id="PS50112">
    <property type="entry name" value="PAS"/>
    <property type="match status" value="1"/>
</dbReference>
<proteinExistence type="predicted"/>
<evidence type="ECO:0000313" key="8">
    <source>
        <dbReference type="Proteomes" id="UP001225378"/>
    </source>
</evidence>
<dbReference type="CDD" id="cd01949">
    <property type="entry name" value="GGDEF"/>
    <property type="match status" value="1"/>
</dbReference>
<feature type="domain" description="PAS" evidence="3">
    <location>
        <begin position="187"/>
        <end position="229"/>
    </location>
</feature>
<dbReference type="SUPFAM" id="SSF141868">
    <property type="entry name" value="EAL domain-like"/>
    <property type="match status" value="1"/>
</dbReference>
<sequence>MNKSSDINQNAEELRQCAERKLAVKPEAAPDKPIDPNRLVHELQVHKIELELQNEALREARATAELALERYADLFEFAPIAYFILGTDGLIRQTNFRGGLLLGSERFRLTGQHFTDSVANEYRPVFKRFLEQVFASDGPLRCEIILKAGDIVRWVSIEATADTTCQSCLAAVLDISERKRSEQELQLAAAIYRVLEEAMMVTDDNNRIVAVNPAFTQLTGYTAEEAIARPASLLKSERHDQAFYRELWDRLKNTGHWQGELWNRRKNGDEYLVRLSISTLYSDSGEAIRRVAMGYDITEKKRMEEIISKQANIDPLTELPNRRLFLDRLQRAVNKSQREHQKLALMFLDLDYFKDVNDTLGHDAGDCLLREAAERLKSCIRGTDTLARPGGDEFTLIMSELDGLGSIDRVAQCILQSMTAPFQLKNERCCVSVSIGIALFPDDAGNLEELLKKADQAMYTAKQQGRSRFCYFTPAMQESAENRLRLTNDLRYALADKQIWLAYQPIVELATGVIQKAEALIRWQHPTRGLISPAEFIPIAEDTGMIIEIGNWVFHQAAHQVALWRSKHCPNFQISINKSPAQFYSNSDSLIYWLDYLQQLDLSGDSILVEITEGLLLNASAMVSEKLLAFKDAGIQVSLDDFGTGYSSLSYLKKFDIDYLKIDQSFVSNLTANSTDLVLCEAMILMANKLGMKVIAEGIETAEQRDLLMQAGCDYGQGCLFSSPVSAEEFEKLFQAE</sequence>
<feature type="domain" description="PAC" evidence="4">
    <location>
        <begin position="257"/>
        <end position="309"/>
    </location>
</feature>
<evidence type="ECO:0000259" key="5">
    <source>
        <dbReference type="PROSITE" id="PS50883"/>
    </source>
</evidence>
<dbReference type="InterPro" id="IPR000700">
    <property type="entry name" value="PAS-assoc_C"/>
</dbReference>
<keyword evidence="8" id="KW-1185">Reference proteome</keyword>
<dbReference type="SUPFAM" id="SSF55073">
    <property type="entry name" value="Nucleotide cyclase"/>
    <property type="match status" value="1"/>
</dbReference>
<dbReference type="SMART" id="SM00091">
    <property type="entry name" value="PAS"/>
    <property type="match status" value="2"/>
</dbReference>
<organism evidence="7 8">
    <name type="scientific">Methylomarinum roseum</name>
    <dbReference type="NCBI Taxonomy" id="3067653"/>
    <lineage>
        <taxon>Bacteria</taxon>
        <taxon>Pseudomonadati</taxon>
        <taxon>Pseudomonadota</taxon>
        <taxon>Gammaproteobacteria</taxon>
        <taxon>Methylococcales</taxon>
        <taxon>Methylococcaceae</taxon>
        <taxon>Methylomarinum</taxon>
    </lineage>
</organism>
<dbReference type="KEGG" id="mech:Q9L42_017875"/>
<dbReference type="SMART" id="SM00052">
    <property type="entry name" value="EAL"/>
    <property type="match status" value="1"/>
</dbReference>
<dbReference type="Proteomes" id="UP001225378">
    <property type="component" value="Chromosome"/>
</dbReference>
<gene>
    <name evidence="7" type="ORF">Q9L42_017875</name>
</gene>
<dbReference type="PROSITE" id="PS50113">
    <property type="entry name" value="PAC"/>
    <property type="match status" value="1"/>
</dbReference>
<dbReference type="Pfam" id="PF13426">
    <property type="entry name" value="PAS_9"/>
    <property type="match status" value="1"/>
</dbReference>